<dbReference type="InterPro" id="IPR016181">
    <property type="entry name" value="Acyl_CoA_acyltransferase"/>
</dbReference>
<evidence type="ECO:0000313" key="5">
    <source>
        <dbReference type="Proteomes" id="UP000694558"/>
    </source>
</evidence>
<dbReference type="InterPro" id="IPR013653">
    <property type="entry name" value="GCN5-like_dom"/>
</dbReference>
<dbReference type="EC" id="2.3.1.-" evidence="1"/>
<evidence type="ECO:0000313" key="4">
    <source>
        <dbReference type="Ensembl" id="ENSSMAP00000015749.2"/>
    </source>
</evidence>
<dbReference type="PANTHER" id="PTHR15298:SF17">
    <property type="entry name" value="GLYCINE N-ACYLTRANSFERASE-LIKE PROTEIN"/>
    <property type="match status" value="1"/>
</dbReference>
<evidence type="ECO:0000259" key="2">
    <source>
        <dbReference type="Pfam" id="PF06021"/>
    </source>
</evidence>
<keyword evidence="1" id="KW-0012">Acyltransferase</keyword>
<reference evidence="4" key="2">
    <citation type="submission" date="2025-08" db="UniProtKB">
        <authorList>
            <consortium name="Ensembl"/>
        </authorList>
    </citation>
    <scope>IDENTIFICATION</scope>
</reference>
<sequence>MFHSLLNDTMELTGEQLKIAETQLKRYLPRSLCFIFTVYGHLVLINRVRSDPVKVVVDKWPDFTVLVCKPQHEQKGDLFKDTLVFAKDDAILEKTIWKSSVLDWTRYFCLGNSNKAFLSSLCPFLSAFLLKGYSGISLGSLDESHICLVSQTWKFGEDKVAARMICNMIANLPSLLFTLPEHRGKGYAKVLVSNMAKRLHTQVYPVYCFIKEENVVSYSLFKYLGFTEDPSYRKAWVGFKDFLGI</sequence>
<dbReference type="AlphaFoldDB" id="A0A8D3ABU6"/>
<dbReference type="Pfam" id="PF08445">
    <property type="entry name" value="FR47"/>
    <property type="match status" value="1"/>
</dbReference>
<dbReference type="Proteomes" id="UP000694558">
    <property type="component" value="Chromosome 15"/>
</dbReference>
<feature type="domain" description="GCN5-related N-acetyltransferase Rv2170-like" evidence="3">
    <location>
        <begin position="160"/>
        <end position="229"/>
    </location>
</feature>
<keyword evidence="1" id="KW-0808">Transferase</keyword>
<dbReference type="SUPFAM" id="SSF55729">
    <property type="entry name" value="Acyl-CoA N-acyltransferases (Nat)"/>
    <property type="match status" value="1"/>
</dbReference>
<reference evidence="4" key="1">
    <citation type="submission" date="2023-05" db="EMBL/GenBank/DDBJ databases">
        <title>High-quality long-read genome of Scophthalmus maximus.</title>
        <authorList>
            <person name="Lien S."/>
            <person name="Martinez P."/>
        </authorList>
    </citation>
    <scope>NUCLEOTIDE SEQUENCE [LARGE SCALE GENOMIC DNA]</scope>
</reference>
<dbReference type="GeneTree" id="ENSGT01040000244518"/>
<comment type="similarity">
    <text evidence="1">Belongs to the glycine N-acyltransferase family.</text>
</comment>
<protein>
    <recommendedName>
        <fullName evidence="1">Glycine N-acyltransferase-like protein</fullName>
        <ecNumber evidence="1">2.3.1.-</ecNumber>
    </recommendedName>
</protein>
<dbReference type="PANTHER" id="PTHR15298">
    <property type="entry name" value="L-COA N-ACYLTRANSFERASE-RELATED"/>
    <property type="match status" value="1"/>
</dbReference>
<dbReference type="Gene3D" id="3.40.630.30">
    <property type="match status" value="1"/>
</dbReference>
<dbReference type="InterPro" id="IPR010313">
    <property type="entry name" value="Glycine_N-acyltransferase"/>
</dbReference>
<evidence type="ECO:0000256" key="1">
    <source>
        <dbReference type="RuleBase" id="RU368002"/>
    </source>
</evidence>
<feature type="domain" description="Glycine N-acyltransferase N-terminal" evidence="2">
    <location>
        <begin position="15"/>
        <end position="114"/>
    </location>
</feature>
<evidence type="ECO:0000259" key="3">
    <source>
        <dbReference type="Pfam" id="PF08445"/>
    </source>
</evidence>
<name>A0A8D3ABU6_SCOMX</name>
<dbReference type="GO" id="GO:0047961">
    <property type="term" value="F:glycine N-acyltransferase activity"/>
    <property type="evidence" value="ECO:0007669"/>
    <property type="project" value="InterPro"/>
</dbReference>
<dbReference type="InterPro" id="IPR015938">
    <property type="entry name" value="Glycine_N-acyltransferase_N"/>
</dbReference>
<organism evidence="4 5">
    <name type="scientific">Scophthalmus maximus</name>
    <name type="common">Turbot</name>
    <name type="synonym">Psetta maxima</name>
    <dbReference type="NCBI Taxonomy" id="52904"/>
    <lineage>
        <taxon>Eukaryota</taxon>
        <taxon>Metazoa</taxon>
        <taxon>Chordata</taxon>
        <taxon>Craniata</taxon>
        <taxon>Vertebrata</taxon>
        <taxon>Euteleostomi</taxon>
        <taxon>Actinopterygii</taxon>
        <taxon>Neopterygii</taxon>
        <taxon>Teleostei</taxon>
        <taxon>Neoteleostei</taxon>
        <taxon>Acanthomorphata</taxon>
        <taxon>Carangaria</taxon>
        <taxon>Pleuronectiformes</taxon>
        <taxon>Pleuronectoidei</taxon>
        <taxon>Scophthalmidae</taxon>
        <taxon>Scophthalmus</taxon>
    </lineage>
</organism>
<proteinExistence type="inferred from homology"/>
<accession>A0A8D3ABU6</accession>
<dbReference type="Ensembl" id="ENSSMAT00000015947.2">
    <property type="protein sequence ID" value="ENSSMAP00000015749.2"/>
    <property type="gene ID" value="ENSSMAG00000009655.2"/>
</dbReference>
<dbReference type="Pfam" id="PF06021">
    <property type="entry name" value="Gly_acyl_tr_N"/>
    <property type="match status" value="1"/>
</dbReference>
<dbReference type="GO" id="GO:0005739">
    <property type="term" value="C:mitochondrion"/>
    <property type="evidence" value="ECO:0007669"/>
    <property type="project" value="InterPro"/>
</dbReference>